<dbReference type="Proteomes" id="UP000694865">
    <property type="component" value="Unplaced"/>
</dbReference>
<evidence type="ECO:0000256" key="2">
    <source>
        <dbReference type="ARBA" id="ARBA00005525"/>
    </source>
</evidence>
<feature type="domain" description="Pyrroline-5-carboxylate reductase catalytic N-terminal" evidence="5">
    <location>
        <begin position="3"/>
        <end position="96"/>
    </location>
</feature>
<dbReference type="Gene3D" id="1.10.3730.10">
    <property type="entry name" value="ProC C-terminal domain-like"/>
    <property type="match status" value="1"/>
</dbReference>
<dbReference type="InterPro" id="IPR028939">
    <property type="entry name" value="P5C_Rdtase_cat_N"/>
</dbReference>
<protein>
    <recommendedName>
        <fullName evidence="3">pyrroline-5-carboxylate reductase</fullName>
        <ecNumber evidence="3">1.5.1.2</ecNumber>
    </recommendedName>
</protein>
<dbReference type="InterPro" id="IPR000304">
    <property type="entry name" value="Pyrroline-COOH_reductase"/>
</dbReference>
<comment type="pathway">
    <text evidence="1">Amino-acid biosynthesis; L-proline biosynthesis; L-proline from L-glutamate 5-semialdehyde: step 1/1.</text>
</comment>
<dbReference type="RefSeq" id="XP_002736890.1">
    <property type="nucleotide sequence ID" value="XM_002736844.2"/>
</dbReference>
<dbReference type="SUPFAM" id="SSF48179">
    <property type="entry name" value="6-phosphogluconate dehydrogenase C-terminal domain-like"/>
    <property type="match status" value="1"/>
</dbReference>
<sequence length="285" mass="29932">MSVAIVGAGKFGQAIARGFVRAGLVAADRIIASTPCSEDLAKAAKIGVRTTFDNLEAVKPSNVVFLAVKPDVMRTVLYEIAPIISERHIVVSVAAGVKISYVEDKLPVDTRVIRVMSNTPCMVGEGATVFARGTAAKDSDSVLVQQFFSTLGFCVESEESSLDAVTGVSGSGPAYAFCAIDAMADGGVKMGLPRDLALKLAAQTMLGAAKMTLEPGSHPMILKDNVGSPGGTTMAGVHKLEELGFRNCLISAVESTTVKSVELSQQMLDEDKNYDEDVKTAVLKI</sequence>
<evidence type="ECO:0000256" key="4">
    <source>
        <dbReference type="ARBA" id="ARBA00022650"/>
    </source>
</evidence>
<name>A0ABM0GTB0_SACKO</name>
<dbReference type="HAMAP" id="MF_01925">
    <property type="entry name" value="P5C_reductase"/>
    <property type="match status" value="1"/>
</dbReference>
<dbReference type="InterPro" id="IPR029036">
    <property type="entry name" value="P5CR_dimer"/>
</dbReference>
<evidence type="ECO:0000313" key="7">
    <source>
        <dbReference type="Proteomes" id="UP000694865"/>
    </source>
</evidence>
<dbReference type="EC" id="1.5.1.2" evidence="3"/>
<evidence type="ECO:0000259" key="6">
    <source>
        <dbReference type="Pfam" id="PF14748"/>
    </source>
</evidence>
<evidence type="ECO:0000259" key="5">
    <source>
        <dbReference type="Pfam" id="PF03807"/>
    </source>
</evidence>
<gene>
    <name evidence="8" type="primary">LOC100369672</name>
</gene>
<feature type="domain" description="Pyrroline-5-carboxylate reductase dimerisation" evidence="6">
    <location>
        <begin position="159"/>
        <end position="263"/>
    </location>
</feature>
<keyword evidence="7" id="KW-1185">Reference proteome</keyword>
<accession>A0ABM0GTB0</accession>
<dbReference type="Pfam" id="PF14748">
    <property type="entry name" value="P5CR_dimer"/>
    <property type="match status" value="1"/>
</dbReference>
<dbReference type="InterPro" id="IPR008927">
    <property type="entry name" value="6-PGluconate_DH-like_C_sf"/>
</dbReference>
<dbReference type="PIRSF" id="PIRSF000193">
    <property type="entry name" value="Pyrrol-5-carb_rd"/>
    <property type="match status" value="1"/>
</dbReference>
<dbReference type="Gene3D" id="3.40.50.720">
    <property type="entry name" value="NAD(P)-binding Rossmann-like Domain"/>
    <property type="match status" value="1"/>
</dbReference>
<dbReference type="PANTHER" id="PTHR11645:SF62">
    <property type="entry name" value="PYRROLINE-5-CARBOXYLATE REDUCTASE"/>
    <property type="match status" value="1"/>
</dbReference>
<dbReference type="PANTHER" id="PTHR11645">
    <property type="entry name" value="PYRROLINE-5-CARBOXYLATE REDUCTASE"/>
    <property type="match status" value="1"/>
</dbReference>
<dbReference type="SUPFAM" id="SSF51735">
    <property type="entry name" value="NAD(P)-binding Rossmann-fold domains"/>
    <property type="match status" value="1"/>
</dbReference>
<evidence type="ECO:0000256" key="1">
    <source>
        <dbReference type="ARBA" id="ARBA00005205"/>
    </source>
</evidence>
<evidence type="ECO:0000313" key="8">
    <source>
        <dbReference type="RefSeq" id="XP_002736890.1"/>
    </source>
</evidence>
<organism evidence="7 8">
    <name type="scientific">Saccoglossus kowalevskii</name>
    <name type="common">Acorn worm</name>
    <dbReference type="NCBI Taxonomy" id="10224"/>
    <lineage>
        <taxon>Eukaryota</taxon>
        <taxon>Metazoa</taxon>
        <taxon>Hemichordata</taxon>
        <taxon>Enteropneusta</taxon>
        <taxon>Harrimaniidae</taxon>
        <taxon>Saccoglossus</taxon>
    </lineage>
</organism>
<reference evidence="8" key="1">
    <citation type="submission" date="2025-08" db="UniProtKB">
        <authorList>
            <consortium name="RefSeq"/>
        </authorList>
    </citation>
    <scope>IDENTIFICATION</scope>
    <source>
        <tissue evidence="8">Testes</tissue>
    </source>
</reference>
<dbReference type="InterPro" id="IPR036291">
    <property type="entry name" value="NAD(P)-bd_dom_sf"/>
</dbReference>
<dbReference type="GeneID" id="100369672"/>
<keyword evidence="4" id="KW-0028">Amino-acid biosynthesis</keyword>
<dbReference type="NCBIfam" id="TIGR00112">
    <property type="entry name" value="proC"/>
    <property type="match status" value="1"/>
</dbReference>
<evidence type="ECO:0000256" key="3">
    <source>
        <dbReference type="ARBA" id="ARBA00012855"/>
    </source>
</evidence>
<keyword evidence="4" id="KW-0641">Proline biosynthesis</keyword>
<comment type="similarity">
    <text evidence="2">Belongs to the pyrroline-5-carboxylate reductase family.</text>
</comment>
<dbReference type="Pfam" id="PF03807">
    <property type="entry name" value="F420_oxidored"/>
    <property type="match status" value="1"/>
</dbReference>
<proteinExistence type="inferred from homology"/>